<dbReference type="RefSeq" id="WP_143080068.1">
    <property type="nucleotide sequence ID" value="NZ_FOXS01000001.1"/>
</dbReference>
<accession>A0A1I5UYU5</accession>
<dbReference type="OrthoDB" id="6710009at2"/>
<protein>
    <submittedName>
        <fullName evidence="1">Uncharacterized protein</fullName>
    </submittedName>
</protein>
<gene>
    <name evidence="1" type="ORF">SAMN04515668_1130</name>
</gene>
<evidence type="ECO:0000313" key="1">
    <source>
        <dbReference type="EMBL" id="SFQ00494.1"/>
    </source>
</evidence>
<dbReference type="Pfam" id="PF22000">
    <property type="entry name" value="DUF6929"/>
    <property type="match status" value="1"/>
</dbReference>
<keyword evidence="2" id="KW-1185">Reference proteome</keyword>
<dbReference type="Proteomes" id="UP000199029">
    <property type="component" value="Unassembled WGS sequence"/>
</dbReference>
<dbReference type="STRING" id="1227077.SAMN04515668_1130"/>
<proteinExistence type="predicted"/>
<organism evidence="1 2">
    <name type="scientific">Hymenobacter arizonensis</name>
    <name type="common">Siccationidurans arizonensis</name>
    <dbReference type="NCBI Taxonomy" id="1227077"/>
    <lineage>
        <taxon>Bacteria</taxon>
        <taxon>Pseudomonadati</taxon>
        <taxon>Bacteroidota</taxon>
        <taxon>Cytophagia</taxon>
        <taxon>Cytophagales</taxon>
        <taxon>Hymenobacteraceae</taxon>
        <taxon>Hymenobacter</taxon>
    </lineage>
</organism>
<dbReference type="AlphaFoldDB" id="A0A1I5UYU5"/>
<sequence length="310" mass="32584">MSFIDRPAPFDAIRMTATILSERTIPGLPSASGIELIGPVAYVISDDAPFIYLLDSATLAVLAQVRLFESSEFGTGRIPKGTKPDLEALTALTWPTGQAGVLALGSGSTPAREKGWFVPVSGSEPVQVALGPLYELLRARLGAGAVLNLEAAATTASELLLFQRTVGQVDGALQFRLPLSATLQFLTGRGTAPKVSAPLRFPVPYIGNRPAGFSGATFVQGRLFVTASVEDTDDAVLDGAVLGSFLGLVDSNDNTATFARLTWPGGRPYLGKVEGLAVRRTLGPRRWELLLVTDDDAGGSTALMAELVLT</sequence>
<dbReference type="EMBL" id="FOXS01000001">
    <property type="protein sequence ID" value="SFQ00494.1"/>
    <property type="molecule type" value="Genomic_DNA"/>
</dbReference>
<evidence type="ECO:0000313" key="2">
    <source>
        <dbReference type="Proteomes" id="UP000199029"/>
    </source>
</evidence>
<reference evidence="2" key="1">
    <citation type="submission" date="2016-10" db="EMBL/GenBank/DDBJ databases">
        <authorList>
            <person name="Varghese N."/>
            <person name="Submissions S."/>
        </authorList>
    </citation>
    <scope>NUCLEOTIDE SEQUENCE [LARGE SCALE GENOMIC DNA]</scope>
    <source>
        <strain evidence="2">OR362-8,ATCC BAA-1266,JCM 13504</strain>
    </source>
</reference>
<name>A0A1I5UYU5_HYMAR</name>
<dbReference type="InterPro" id="IPR053851">
    <property type="entry name" value="DUF6929"/>
</dbReference>